<reference evidence="2 3" key="1">
    <citation type="journal article" date="2020" name="Nat. Commun.">
        <title>The structures of two archaeal type IV pili illuminate evolutionary relationships.</title>
        <authorList>
            <person name="Wang F."/>
            <person name="Baquero D.P."/>
            <person name="Su Z."/>
            <person name="Beltran L.C."/>
            <person name="Prangishvili D."/>
            <person name="Krupovic M."/>
            <person name="Egelman E.H."/>
        </authorList>
    </citation>
    <scope>NUCLEOTIDE SEQUENCE [LARGE SCALE GENOMIC DNA]</scope>
    <source>
        <strain evidence="2 3">2GA</strain>
    </source>
</reference>
<dbReference type="Proteomes" id="UP000554766">
    <property type="component" value="Unassembled WGS sequence"/>
</dbReference>
<keyword evidence="1" id="KW-0812">Transmembrane</keyword>
<feature type="transmembrane region" description="Helical" evidence="1">
    <location>
        <begin position="32"/>
        <end position="51"/>
    </location>
</feature>
<protein>
    <submittedName>
        <fullName evidence="2">Uncharacterized protein</fullName>
    </submittedName>
</protein>
<accession>A0A7L4P7V4</accession>
<gene>
    <name evidence="2" type="ORF">HC235_03735</name>
</gene>
<proteinExistence type="predicted"/>
<comment type="caution">
    <text evidence="2">The sequence shown here is derived from an EMBL/GenBank/DDBJ whole genome shotgun (WGS) entry which is preliminary data.</text>
</comment>
<dbReference type="RefSeq" id="WP_011901105.1">
    <property type="nucleotide sequence ID" value="NZ_JAAVJF010000002.1"/>
</dbReference>
<dbReference type="OMA" id="MYAFGYN"/>
<feature type="transmembrane region" description="Helical" evidence="1">
    <location>
        <begin position="63"/>
        <end position="85"/>
    </location>
</feature>
<feature type="transmembrane region" description="Helical" evidence="1">
    <location>
        <begin position="121"/>
        <end position="142"/>
    </location>
</feature>
<keyword evidence="1" id="KW-1133">Transmembrane helix</keyword>
<dbReference type="EMBL" id="JAAVJF010000002">
    <property type="protein sequence ID" value="NYR15078.1"/>
    <property type="molecule type" value="Genomic_DNA"/>
</dbReference>
<keyword evidence="3" id="KW-1185">Reference proteome</keyword>
<feature type="transmembrane region" description="Helical" evidence="1">
    <location>
        <begin position="181"/>
        <end position="210"/>
    </location>
</feature>
<feature type="transmembrane region" description="Helical" evidence="1">
    <location>
        <begin position="148"/>
        <end position="169"/>
    </location>
</feature>
<evidence type="ECO:0000313" key="2">
    <source>
        <dbReference type="EMBL" id="NYR15078.1"/>
    </source>
</evidence>
<name>A0A7L4P7V4_9CREN</name>
<evidence type="ECO:0000256" key="1">
    <source>
        <dbReference type="SAM" id="Phobius"/>
    </source>
</evidence>
<dbReference type="AlphaFoldDB" id="A0A7L4P7V4"/>
<organism evidence="2 3">
    <name type="scientific">Pyrobaculum arsenaticum</name>
    <dbReference type="NCBI Taxonomy" id="121277"/>
    <lineage>
        <taxon>Archaea</taxon>
        <taxon>Thermoproteota</taxon>
        <taxon>Thermoprotei</taxon>
        <taxon>Thermoproteales</taxon>
        <taxon>Thermoproteaceae</taxon>
        <taxon>Pyrobaculum</taxon>
    </lineage>
</organism>
<sequence>MDYIYGFVLTALLVYNNSLVLLGPTAWGTGIGARRAVAVAVAAQLLGMYTSTLSQIRVGAPEFLYVATLYVLLTLAKISLPISVLSYSIHSPRPEAFALWMASPLTSVLTYPLCRLLRGGTALSALSLFIVMYAFGYNNIAIFDHNPLTTAAAVVLGTYFGAGLSRWVLEIAALRPRTTAAINLTVATAALIGTVFATPISFTLVAYSAMLVASYSQRIRVIKMEKFARAYLGILIAVAASLIFPVLKSLLAPPA</sequence>
<evidence type="ECO:0000313" key="3">
    <source>
        <dbReference type="Proteomes" id="UP000554766"/>
    </source>
</evidence>
<keyword evidence="1" id="KW-0472">Membrane</keyword>
<dbReference type="GeneID" id="5054493"/>
<feature type="transmembrane region" description="Helical" evidence="1">
    <location>
        <begin position="230"/>
        <end position="251"/>
    </location>
</feature>